<gene>
    <name evidence="1" type="ORF">CcrColossus_gp043</name>
</gene>
<evidence type="ECO:0000313" key="2">
    <source>
        <dbReference type="Proteomes" id="UP000000463"/>
    </source>
</evidence>
<sequence>MHYAVAEADYDRWIETKVAEARAELELGLGIPSEVVEAYFAGRRAKADHQTAIDLATQKRTDDLRAIALRQAVDAQAGKFERDGDALDASYVIQSARQFYAFLSGDTPTSEG</sequence>
<protein>
    <submittedName>
        <fullName evidence="1">Uncharacterized protein</fullName>
    </submittedName>
</protein>
<name>K4JVP3_9CAUD</name>
<dbReference type="EMBL" id="JX100810">
    <property type="protein sequence ID" value="AFU87913.1"/>
    <property type="molecule type" value="Genomic_DNA"/>
</dbReference>
<evidence type="ECO:0000313" key="1">
    <source>
        <dbReference type="EMBL" id="AFU87913.1"/>
    </source>
</evidence>
<keyword evidence="2" id="KW-1185">Reference proteome</keyword>
<proteinExistence type="predicted"/>
<organism evidence="1 2">
    <name type="scientific">Caulobacter phage CcrColossus</name>
    <dbReference type="NCBI Taxonomy" id="1211640"/>
    <lineage>
        <taxon>Viruses</taxon>
        <taxon>Duplodnaviria</taxon>
        <taxon>Heunggongvirae</taxon>
        <taxon>Uroviricota</taxon>
        <taxon>Caudoviricetes</taxon>
        <taxon>Jeanschmidtviridae</taxon>
        <taxon>Colossusvirus</taxon>
        <taxon>Colossusvirus colossus</taxon>
    </lineage>
</organism>
<dbReference type="Proteomes" id="UP000000463">
    <property type="component" value="Segment"/>
</dbReference>
<accession>K4JVP3</accession>
<dbReference type="KEGG" id="vg:13994972"/>
<dbReference type="RefSeq" id="YP_006988277.1">
    <property type="nucleotide sequence ID" value="NC_019406.1"/>
</dbReference>
<dbReference type="GeneID" id="13994972"/>
<reference evidence="1 2" key="1">
    <citation type="journal article" date="2012" name="BMC Genomics">
        <title>The Caulobacter crescentus phage phiCbK: genomics of a canonical phage.</title>
        <authorList>
            <person name="Gill J.J."/>
            <person name="Berry J.D."/>
            <person name="Russell W.K."/>
            <person name="Lessor L."/>
            <person name="Escobar Garcia D.A."/>
            <person name="Hernandez D."/>
            <person name="Kane A."/>
            <person name="Keene J."/>
            <person name="Maddox M."/>
            <person name="Martin R."/>
            <person name="Mohan S."/>
            <person name="Thorn A.M."/>
            <person name="Russell D.H."/>
            <person name="Young R."/>
        </authorList>
    </citation>
    <scope>NUCLEOTIDE SEQUENCE [LARGE SCALE GENOMIC DNA]</scope>
</reference>
<dbReference type="Gene3D" id="6.20.450.20">
    <property type="match status" value="1"/>
</dbReference>